<dbReference type="CDD" id="cd21149">
    <property type="entry name" value="PUA_archaeosine_TGT"/>
    <property type="match status" value="1"/>
</dbReference>
<dbReference type="Proteomes" id="UP000006565">
    <property type="component" value="Chromosome"/>
</dbReference>
<dbReference type="InterPro" id="IPR036974">
    <property type="entry name" value="PUA_sf"/>
</dbReference>
<dbReference type="InterPro" id="IPR004521">
    <property type="entry name" value="Uncharacterised_CHP00451"/>
</dbReference>
<evidence type="ECO:0000313" key="2">
    <source>
        <dbReference type="EMBL" id="ADN35713.1"/>
    </source>
</evidence>
<dbReference type="NCBIfam" id="TIGR00451">
    <property type="entry name" value="unchar_dom_2"/>
    <property type="match status" value="1"/>
</dbReference>
<dbReference type="SUPFAM" id="SSF88802">
    <property type="entry name" value="Pre-PUA domain"/>
    <property type="match status" value="1"/>
</dbReference>
<dbReference type="GO" id="GO:0003723">
    <property type="term" value="F:RNA binding"/>
    <property type="evidence" value="ECO:0007669"/>
    <property type="project" value="InterPro"/>
</dbReference>
<organism evidence="2 3">
    <name type="scientific">Methanolacinia petrolearia (strain DSM 11571 / OCM 486 / SEBR 4847)</name>
    <name type="common">Methanoplanus petrolearius</name>
    <dbReference type="NCBI Taxonomy" id="679926"/>
    <lineage>
        <taxon>Archaea</taxon>
        <taxon>Methanobacteriati</taxon>
        <taxon>Methanobacteriota</taxon>
        <taxon>Stenosarchaea group</taxon>
        <taxon>Methanomicrobia</taxon>
        <taxon>Methanomicrobiales</taxon>
        <taxon>Methanomicrobiaceae</taxon>
        <taxon>Methanolacinia</taxon>
    </lineage>
</organism>
<dbReference type="KEGG" id="mpi:Mpet_0946"/>
<feature type="domain" description="PUA" evidence="1">
    <location>
        <begin position="84"/>
        <end position="156"/>
    </location>
</feature>
<dbReference type="HOGENOM" id="CLU_116577_1_0_2"/>
<dbReference type="InterPro" id="IPR038250">
    <property type="entry name" value="TGT_C2_sf"/>
</dbReference>
<reference evidence="2 3" key="1">
    <citation type="journal article" date="2010" name="Stand. Genomic Sci.">
        <title>Complete genome sequence of Methanoplanus petrolearius type strain (SEBR 4847).</title>
        <authorList>
            <person name="Brambilla E."/>
            <person name="Djao O.D."/>
            <person name="Daligault H."/>
            <person name="Lapidus A."/>
            <person name="Lucas S."/>
            <person name="Hammon N."/>
            <person name="Nolan M."/>
            <person name="Tice H."/>
            <person name="Cheng J.F."/>
            <person name="Han C."/>
            <person name="Tapia R."/>
            <person name="Goodwin L."/>
            <person name="Pitluck S."/>
            <person name="Liolios K."/>
            <person name="Ivanova N."/>
            <person name="Mavromatis K."/>
            <person name="Mikhailova N."/>
            <person name="Pati A."/>
            <person name="Chen A."/>
            <person name="Palaniappan K."/>
            <person name="Land M."/>
            <person name="Hauser L."/>
            <person name="Chang Y.J."/>
            <person name="Jeffries C.D."/>
            <person name="Rohde M."/>
            <person name="Spring S."/>
            <person name="Sikorski J."/>
            <person name="Goker M."/>
            <person name="Woyke T."/>
            <person name="Bristow J."/>
            <person name="Eisen J.A."/>
            <person name="Markowitz V."/>
            <person name="Hugenholtz P."/>
            <person name="Kyrpides N.C."/>
            <person name="Klenk H.P."/>
        </authorList>
    </citation>
    <scope>NUCLEOTIDE SEQUENCE [LARGE SCALE GENOMIC DNA]</scope>
    <source>
        <strain evidence="3">DSM 11571 / OCM 486 / SEBR 4847</strain>
    </source>
</reference>
<dbReference type="RefSeq" id="WP_013328891.1">
    <property type="nucleotide sequence ID" value="NC_014507.1"/>
</dbReference>
<gene>
    <name evidence="2" type="ordered locus">Mpet_0946</name>
</gene>
<dbReference type="Gene3D" id="2.30.130.10">
    <property type="entry name" value="PUA domain"/>
    <property type="match status" value="1"/>
</dbReference>
<dbReference type="InterPro" id="IPR029402">
    <property type="entry name" value="TGT_C2"/>
</dbReference>
<dbReference type="InterPro" id="IPR015947">
    <property type="entry name" value="PUA-like_sf"/>
</dbReference>
<dbReference type="eggNOG" id="arCOG00991">
    <property type="taxonomic scope" value="Archaea"/>
</dbReference>
<dbReference type="GeneID" id="9743406"/>
<dbReference type="AlphaFoldDB" id="E1RJR6"/>
<dbReference type="PROSITE" id="PS50890">
    <property type="entry name" value="PUA"/>
    <property type="match status" value="1"/>
</dbReference>
<dbReference type="SMART" id="SM00359">
    <property type="entry name" value="PUA"/>
    <property type="match status" value="1"/>
</dbReference>
<dbReference type="STRING" id="679926.Mpet_0946"/>
<dbReference type="EMBL" id="CP002117">
    <property type="protein sequence ID" value="ADN35713.1"/>
    <property type="molecule type" value="Genomic_DNA"/>
</dbReference>
<dbReference type="OrthoDB" id="7576at2157"/>
<dbReference type="Pfam" id="PF14810">
    <property type="entry name" value="TGT_C2"/>
    <property type="match status" value="1"/>
</dbReference>
<dbReference type="Gene3D" id="3.10.450.90">
    <property type="entry name" value="ArcTGT, C2 domain"/>
    <property type="match status" value="1"/>
</dbReference>
<accession>E1RJR6</accession>
<dbReference type="InterPro" id="IPR002478">
    <property type="entry name" value="PUA"/>
</dbReference>
<proteinExistence type="predicted"/>
<dbReference type="Pfam" id="PF01472">
    <property type="entry name" value="PUA"/>
    <property type="match status" value="1"/>
</dbReference>
<sequence>MSTESSDSSSLKRVRTIADFQFGRGTGKELFPDDCTFRLSSTKRIRYVMSGKTRLATVRAGDGRLTLGKEAGAKLCEILPSPAYRVTVQNDVAEFVVAGKNAMSKHVISADPGIRAGDEVMVCDEQGGFLGIGNAVLSGEEMLAFNYGVAVQVRKGS</sequence>
<protein>
    <submittedName>
        <fullName evidence="2">PUA domain containing protein</fullName>
    </submittedName>
</protein>
<evidence type="ECO:0000313" key="3">
    <source>
        <dbReference type="Proteomes" id="UP000006565"/>
    </source>
</evidence>
<dbReference type="SUPFAM" id="SSF88697">
    <property type="entry name" value="PUA domain-like"/>
    <property type="match status" value="1"/>
</dbReference>
<keyword evidence="3" id="KW-1185">Reference proteome</keyword>
<name>E1RJR6_METP4</name>
<evidence type="ECO:0000259" key="1">
    <source>
        <dbReference type="SMART" id="SM00359"/>
    </source>
</evidence>